<dbReference type="Proteomes" id="UP000438429">
    <property type="component" value="Unassembled WGS sequence"/>
</dbReference>
<comment type="caution">
    <text evidence="1">The sequence shown here is derived from an EMBL/GenBank/DDBJ whole genome shotgun (WGS) entry which is preliminary data.</text>
</comment>
<reference evidence="1 2" key="1">
    <citation type="submission" date="2019-06" db="EMBL/GenBank/DDBJ databases">
        <title>Draft genomes of female and male turbot (Scophthalmus maximus).</title>
        <authorList>
            <person name="Xu H."/>
            <person name="Xu X.-W."/>
            <person name="Shao C."/>
            <person name="Chen S."/>
        </authorList>
    </citation>
    <scope>NUCLEOTIDE SEQUENCE [LARGE SCALE GENOMIC DNA]</scope>
    <source>
        <strain evidence="1">Ysfricsl-2016a</strain>
        <tissue evidence="1">Blood</tissue>
    </source>
</reference>
<gene>
    <name evidence="1" type="ORF">F2P81_015611</name>
</gene>
<dbReference type="EMBL" id="VEVO01000014">
    <property type="protein sequence ID" value="KAF0031056.1"/>
    <property type="molecule type" value="Genomic_DNA"/>
</dbReference>
<accession>A0A6A4S769</accession>
<name>A0A6A4S769_SCOMX</name>
<protein>
    <submittedName>
        <fullName evidence="1">Uncharacterized protein</fullName>
    </submittedName>
</protein>
<dbReference type="AlphaFoldDB" id="A0A6A4S769"/>
<proteinExistence type="predicted"/>
<evidence type="ECO:0000313" key="2">
    <source>
        <dbReference type="Proteomes" id="UP000438429"/>
    </source>
</evidence>
<evidence type="ECO:0000313" key="1">
    <source>
        <dbReference type="EMBL" id="KAF0031056.1"/>
    </source>
</evidence>
<sequence>MWSANENETDRRCHQLKKIVAARSKKNRIMERCSAGVVYKCVMGKSWISLDIALFRCQGSPDVPLVFACLSHVTAAYVKLDHGHGGAAAFRN</sequence>
<organism evidence="1 2">
    <name type="scientific">Scophthalmus maximus</name>
    <name type="common">Turbot</name>
    <name type="synonym">Psetta maxima</name>
    <dbReference type="NCBI Taxonomy" id="52904"/>
    <lineage>
        <taxon>Eukaryota</taxon>
        <taxon>Metazoa</taxon>
        <taxon>Chordata</taxon>
        <taxon>Craniata</taxon>
        <taxon>Vertebrata</taxon>
        <taxon>Euteleostomi</taxon>
        <taxon>Actinopterygii</taxon>
        <taxon>Neopterygii</taxon>
        <taxon>Teleostei</taxon>
        <taxon>Neoteleostei</taxon>
        <taxon>Acanthomorphata</taxon>
        <taxon>Carangaria</taxon>
        <taxon>Pleuronectiformes</taxon>
        <taxon>Pleuronectoidei</taxon>
        <taxon>Scophthalmidae</taxon>
        <taxon>Scophthalmus</taxon>
    </lineage>
</organism>